<protein>
    <submittedName>
        <fullName evidence="2">Uncharacterized protein</fullName>
    </submittedName>
</protein>
<accession>A0A7S0YHJ0</accession>
<reference evidence="2" key="1">
    <citation type="submission" date="2021-01" db="EMBL/GenBank/DDBJ databases">
        <authorList>
            <person name="Corre E."/>
            <person name="Pelletier E."/>
            <person name="Niang G."/>
            <person name="Scheremetjew M."/>
            <person name="Finn R."/>
            <person name="Kale V."/>
            <person name="Holt S."/>
            <person name="Cochrane G."/>
            <person name="Meng A."/>
            <person name="Brown T."/>
            <person name="Cohen L."/>
        </authorList>
    </citation>
    <scope>NUCLEOTIDE SEQUENCE</scope>
    <source>
        <strain evidence="2">SAG 63-3</strain>
    </source>
</reference>
<name>A0A7S0YHJ0_9CHLO</name>
<feature type="compositionally biased region" description="Polar residues" evidence="1">
    <location>
        <begin position="58"/>
        <end position="68"/>
    </location>
</feature>
<gene>
    <name evidence="2" type="ORF">PPAR00522_LOCUS12469</name>
</gene>
<dbReference type="AlphaFoldDB" id="A0A7S0YHJ0"/>
<organism evidence="2">
    <name type="scientific">Polytomella parva</name>
    <dbReference type="NCBI Taxonomy" id="51329"/>
    <lineage>
        <taxon>Eukaryota</taxon>
        <taxon>Viridiplantae</taxon>
        <taxon>Chlorophyta</taxon>
        <taxon>core chlorophytes</taxon>
        <taxon>Chlorophyceae</taxon>
        <taxon>CS clade</taxon>
        <taxon>Chlamydomonadales</taxon>
        <taxon>Chlamydomonadaceae</taxon>
        <taxon>Polytomella</taxon>
    </lineage>
</organism>
<dbReference type="EMBL" id="HBFM01019140">
    <property type="protein sequence ID" value="CAD8776504.1"/>
    <property type="molecule type" value="Transcribed_RNA"/>
</dbReference>
<sequence length="262" mass="26372">MYNNVNNVNNVNNSNSYLSHDNLKAANSNDLSAAAAAAAVGNLSLLPGGGGGNAVPSHVSNRYTSPTATPALPSHHSTANTSDSGAAEIVRQGRLAAGVMSREPSIEIHVPNNYPGDYAMRNNVISNRQRGMADAGPSGIHRSDSTSSSGGISNVVSNNNGASNQPGQLDRYGRALPMGRNEVGGAGISNSNHNMLSNNVGMMGDFNNQGSNPPLHSHSSSAAAAPSFVPVSAIAAAATPAAAGCAVITGNPFVTDAAADDS</sequence>
<feature type="region of interest" description="Disordered" evidence="1">
    <location>
        <begin position="56"/>
        <end position="85"/>
    </location>
</feature>
<proteinExistence type="predicted"/>
<feature type="compositionally biased region" description="Low complexity" evidence="1">
    <location>
        <begin position="145"/>
        <end position="164"/>
    </location>
</feature>
<evidence type="ECO:0000313" key="2">
    <source>
        <dbReference type="EMBL" id="CAD8776504.1"/>
    </source>
</evidence>
<feature type="compositionally biased region" description="Polar residues" evidence="1">
    <location>
        <begin position="75"/>
        <end position="84"/>
    </location>
</feature>
<feature type="region of interest" description="Disordered" evidence="1">
    <location>
        <begin position="130"/>
        <end position="174"/>
    </location>
</feature>
<evidence type="ECO:0000256" key="1">
    <source>
        <dbReference type="SAM" id="MobiDB-lite"/>
    </source>
</evidence>